<dbReference type="Gene3D" id="3.30.1370.60">
    <property type="entry name" value="Hypothetical oxidoreductase yiak, domain 2"/>
    <property type="match status" value="1"/>
</dbReference>
<dbReference type="SUPFAM" id="SSF89733">
    <property type="entry name" value="L-sulfolactate dehydrogenase-like"/>
    <property type="match status" value="1"/>
</dbReference>
<dbReference type="EMBL" id="CP003555">
    <property type="protein sequence ID" value="AFK64452.1"/>
    <property type="molecule type" value="Genomic_DNA"/>
</dbReference>
<dbReference type="Pfam" id="PF02615">
    <property type="entry name" value="Ldh_2"/>
    <property type="match status" value="1"/>
</dbReference>
<dbReference type="PANTHER" id="PTHR11091:SF0">
    <property type="entry name" value="MALATE DEHYDROGENASE"/>
    <property type="match status" value="1"/>
</dbReference>
<accession>I3UHG4</accession>
<dbReference type="PANTHER" id="PTHR11091">
    <property type="entry name" value="OXIDOREDUCTASE-RELATED"/>
    <property type="match status" value="1"/>
</dbReference>
<comment type="similarity">
    <text evidence="1">Belongs to the LDH2/MDH2 oxidoreductase family.</text>
</comment>
<dbReference type="KEGG" id="aka:TKWG_24475"/>
<dbReference type="AlphaFoldDB" id="I3UHG4"/>
<keyword evidence="2" id="KW-0560">Oxidoreductase</keyword>
<organism evidence="3 4">
    <name type="scientific">Advenella kashmirensis (strain DSM 17095 / LMG 22695 / WT001)</name>
    <name type="common">Tetrathiobacter kashmirensis</name>
    <dbReference type="NCBI Taxonomy" id="1036672"/>
    <lineage>
        <taxon>Bacteria</taxon>
        <taxon>Pseudomonadati</taxon>
        <taxon>Pseudomonadota</taxon>
        <taxon>Betaproteobacteria</taxon>
        <taxon>Burkholderiales</taxon>
        <taxon>Alcaligenaceae</taxon>
    </lineage>
</organism>
<dbReference type="InterPro" id="IPR043143">
    <property type="entry name" value="Mal/L-sulf/L-lact_DH-like_NADP"/>
</dbReference>
<dbReference type="Proteomes" id="UP000005267">
    <property type="component" value="Chromosome"/>
</dbReference>
<evidence type="ECO:0000256" key="2">
    <source>
        <dbReference type="ARBA" id="ARBA00023002"/>
    </source>
</evidence>
<evidence type="ECO:0000313" key="3">
    <source>
        <dbReference type="EMBL" id="AFK64452.1"/>
    </source>
</evidence>
<gene>
    <name evidence="3" type="ordered locus">TKWG_24475</name>
</gene>
<keyword evidence="4" id="KW-1185">Reference proteome</keyword>
<dbReference type="InterPro" id="IPR036111">
    <property type="entry name" value="Mal/L-sulfo/L-lacto_DH-like_sf"/>
</dbReference>
<dbReference type="InterPro" id="IPR043144">
    <property type="entry name" value="Mal/L-sulf/L-lact_DH-like_ah"/>
</dbReference>
<dbReference type="HOGENOM" id="CLU_040452_3_1_4"/>
<sequence>MNQTTNPAKQQADERYDAEALREFARALLVAAGAADNIARTVSDVLLDGDLLGHTTHGLALLNPYLQQIEQGKMSTQGSADIISDKGASLLLDGRRLPGPWLVNQAIDMLLPRARQYGNATAVIRQSHHIACLASYLLRAVRENMLIVLSCSDPSGASVAPFGGTRAVFTPNPIAIGIPSASPFLVDISASITTNGMSGRLAKEGKQFEEEWLIDSTGKPTRDPAVLSQEPPGTILPLGGLSVGHKGFGLALLIEALTGGLAGHGRADNVQGWGATVFVSLYDPEAFGGKDQFARQMDWIADACRNNPPREASIMCACPETVAWHCMNNRRKTACACIRPLRHCCRNLRKPMASACRPHFNLRQG</sequence>
<protein>
    <submittedName>
        <fullName evidence="3">Malate/L-lactate dehydrogenase</fullName>
    </submittedName>
</protein>
<dbReference type="GO" id="GO:0016491">
    <property type="term" value="F:oxidoreductase activity"/>
    <property type="evidence" value="ECO:0007669"/>
    <property type="project" value="UniProtKB-KW"/>
</dbReference>
<proteinExistence type="inferred from homology"/>
<dbReference type="InterPro" id="IPR003767">
    <property type="entry name" value="Malate/L-lactate_DH-like"/>
</dbReference>
<evidence type="ECO:0000256" key="1">
    <source>
        <dbReference type="ARBA" id="ARBA00006056"/>
    </source>
</evidence>
<name>I3UHG4_ADVKW</name>
<evidence type="ECO:0000313" key="4">
    <source>
        <dbReference type="Proteomes" id="UP000005267"/>
    </source>
</evidence>
<reference evidence="4" key="2">
    <citation type="journal article" date="2013" name="PLoS ONE">
        <title>Genome implosion elicits host-confinement in Alcaligenaceae: evidence from the comparative genomics of Tetrathiobacter kashmirensis, a pathogen in the making.</title>
        <authorList>
            <person name="Ghosh W."/>
            <person name="Alam M."/>
            <person name="Roy C."/>
            <person name="Pyne P."/>
            <person name="George A."/>
            <person name="Chakraborty R."/>
            <person name="Majumder S."/>
            <person name="Agarwal A."/>
            <person name="Chakraborty S."/>
            <person name="Majumdar S."/>
            <person name="Gupta S.K."/>
        </authorList>
    </citation>
    <scope>NUCLEOTIDE SEQUENCE [LARGE SCALE GENOMIC DNA]</scope>
    <source>
        <strain evidence="4">WT001</strain>
    </source>
</reference>
<dbReference type="STRING" id="1036672.TKWG_24475"/>
<reference evidence="3 4" key="1">
    <citation type="journal article" date="2011" name="J. Bacteriol.">
        <title>Whole-genome shotgun sequencing of the sulfur-oxidizing chemoautotroph Tetrathiobacter kashmirensis.</title>
        <authorList>
            <person name="Ghosh W."/>
            <person name="George A."/>
            <person name="Agarwal A."/>
            <person name="Raj P."/>
            <person name="Alam M."/>
            <person name="Pyne P."/>
            <person name="Das Gupta S.K."/>
        </authorList>
    </citation>
    <scope>NUCLEOTIDE SEQUENCE [LARGE SCALE GENOMIC DNA]</scope>
    <source>
        <strain evidence="3 4">WT001</strain>
    </source>
</reference>
<dbReference type="Gene3D" id="1.10.1530.10">
    <property type="match status" value="1"/>
</dbReference>